<comment type="caution">
    <text evidence="1">The sequence shown here is derived from an EMBL/GenBank/DDBJ whole genome shotgun (WGS) entry which is preliminary data.</text>
</comment>
<reference evidence="1 2" key="1">
    <citation type="submission" date="2023-01" db="EMBL/GenBank/DDBJ databases">
        <title>Analysis of 21 Apiospora genomes using comparative genomics revels a genus with tremendous synthesis potential of carbohydrate active enzymes and secondary metabolites.</title>
        <authorList>
            <person name="Sorensen T."/>
        </authorList>
    </citation>
    <scope>NUCLEOTIDE SEQUENCE [LARGE SCALE GENOMIC DNA]</scope>
    <source>
        <strain evidence="1 2">CBS 24483</strain>
    </source>
</reference>
<proteinExistence type="predicted"/>
<keyword evidence="2" id="KW-1185">Reference proteome</keyword>
<sequence>MWGHGQSHQKKSEHLLDLVPSSRLLIIYKGKLLSESSPLTSQGWNPHEDAQYFADDQSSDREADGCKHRQTRRLNWVRTHGSVRIRRGETRWLEEVVVEERMSEGEEISNVVVNAVVGQVS</sequence>
<gene>
    <name evidence="1" type="ORF">PG986_004603</name>
</gene>
<dbReference type="GeneID" id="92073887"/>
<evidence type="ECO:0000313" key="1">
    <source>
        <dbReference type="EMBL" id="KAK7959749.1"/>
    </source>
</evidence>
<accession>A0ABR1QN19</accession>
<organism evidence="1 2">
    <name type="scientific">Apiospora aurea</name>
    <dbReference type="NCBI Taxonomy" id="335848"/>
    <lineage>
        <taxon>Eukaryota</taxon>
        <taxon>Fungi</taxon>
        <taxon>Dikarya</taxon>
        <taxon>Ascomycota</taxon>
        <taxon>Pezizomycotina</taxon>
        <taxon>Sordariomycetes</taxon>
        <taxon>Xylariomycetidae</taxon>
        <taxon>Amphisphaeriales</taxon>
        <taxon>Apiosporaceae</taxon>
        <taxon>Apiospora</taxon>
    </lineage>
</organism>
<evidence type="ECO:0000313" key="2">
    <source>
        <dbReference type="Proteomes" id="UP001391051"/>
    </source>
</evidence>
<dbReference type="Proteomes" id="UP001391051">
    <property type="component" value="Unassembled WGS sequence"/>
</dbReference>
<dbReference type="EMBL" id="JAQQWE010000003">
    <property type="protein sequence ID" value="KAK7959749.1"/>
    <property type="molecule type" value="Genomic_DNA"/>
</dbReference>
<name>A0ABR1QN19_9PEZI</name>
<protein>
    <submittedName>
        <fullName evidence="1">Uncharacterized protein</fullName>
    </submittedName>
</protein>
<dbReference type="RefSeq" id="XP_066703452.1">
    <property type="nucleotide sequence ID" value="XM_066840825.1"/>
</dbReference>